<evidence type="ECO:0000256" key="1">
    <source>
        <dbReference type="SAM" id="Coils"/>
    </source>
</evidence>
<proteinExistence type="predicted"/>
<dbReference type="STRING" id="4781.A0A0P1APY8"/>
<accession>A0A0P1APY8</accession>
<feature type="coiled-coil region" evidence="1">
    <location>
        <begin position="57"/>
        <end position="137"/>
    </location>
</feature>
<sequence length="252" mass="28174">MVVLEQQSRKLELELAVAMEEISRLISELKSTRTAQNGEGTLRLIKQVKSDGSNNEVSQLRSALNDATTEIALLTRALDACRDELQEVRDLVTAKSEKESVAVTKISAVLHAKDDALKRLRKQVLGLQEEVQAFRGEKTAFELKAKQDELRSSNTITTVVNELQAQLEDYSSAYRSFCDFRDANRAVISPDRTVGADVEYEECLIMRSGVVIKAGANFQMPVFYRVDGVWCGAPRLRKKLLMFVQVDSKDTG</sequence>
<keyword evidence="3" id="KW-1185">Reference proteome</keyword>
<dbReference type="Proteomes" id="UP000054928">
    <property type="component" value="Unassembled WGS sequence"/>
</dbReference>
<dbReference type="GeneID" id="36408872"/>
<name>A0A0P1APY8_PLAHL</name>
<organism evidence="2 3">
    <name type="scientific">Plasmopara halstedii</name>
    <name type="common">Downy mildew of sunflower</name>
    <dbReference type="NCBI Taxonomy" id="4781"/>
    <lineage>
        <taxon>Eukaryota</taxon>
        <taxon>Sar</taxon>
        <taxon>Stramenopiles</taxon>
        <taxon>Oomycota</taxon>
        <taxon>Peronosporomycetes</taxon>
        <taxon>Peronosporales</taxon>
        <taxon>Peronosporaceae</taxon>
        <taxon>Plasmopara</taxon>
    </lineage>
</organism>
<dbReference type="AlphaFoldDB" id="A0A0P1APY8"/>
<protein>
    <submittedName>
        <fullName evidence="2">Uncharacterized protein</fullName>
    </submittedName>
</protein>
<reference evidence="3" key="1">
    <citation type="submission" date="2014-09" db="EMBL/GenBank/DDBJ databases">
        <authorList>
            <person name="Sharma Rahul"/>
            <person name="Thines Marco"/>
        </authorList>
    </citation>
    <scope>NUCLEOTIDE SEQUENCE [LARGE SCALE GENOMIC DNA]</scope>
</reference>
<evidence type="ECO:0000313" key="2">
    <source>
        <dbReference type="EMBL" id="CEG43626.1"/>
    </source>
</evidence>
<dbReference type="EMBL" id="CCYD01000681">
    <property type="protein sequence ID" value="CEG43626.1"/>
    <property type="molecule type" value="Genomic_DNA"/>
</dbReference>
<dbReference type="RefSeq" id="XP_024579995.1">
    <property type="nucleotide sequence ID" value="XM_024729638.1"/>
</dbReference>
<evidence type="ECO:0000313" key="3">
    <source>
        <dbReference type="Proteomes" id="UP000054928"/>
    </source>
</evidence>
<feature type="coiled-coil region" evidence="1">
    <location>
        <begin position="1"/>
        <end position="28"/>
    </location>
</feature>
<keyword evidence="1" id="KW-0175">Coiled coil</keyword>
<dbReference type="OrthoDB" id="1434354at2759"/>